<sequence>MRVTPAVLPSLWHRISFRAPVVAGMVCVALAMSGCASRGILGEKPAAAQKEGKELVPEQGAQTTTITPLQKFMWFFSPYRPDIQQGNFVSEEMLAQLKVGMTRDQVRFVLGTSLLTDIFHADRWDYPFRLARGSGETTSSRVVVYFGKDGKVERFEGGNLPTEKEYIDRIAGPSPFAKVAKADAPAAAVPSPVAPSAVPVPADAAPAIPVSKPEVAPAPAPATAPAAEPAPAPAAEPTK</sequence>
<keyword evidence="8" id="KW-1185">Reference proteome</keyword>
<organism evidence="7 8">
    <name type="scientific">Janthinobacterium rivuli</name>
    <dbReference type="NCBI Taxonomy" id="2751478"/>
    <lineage>
        <taxon>Bacteria</taxon>
        <taxon>Pseudomonadati</taxon>
        <taxon>Pseudomonadota</taxon>
        <taxon>Betaproteobacteria</taxon>
        <taxon>Burkholderiales</taxon>
        <taxon>Oxalobacteraceae</taxon>
        <taxon>Janthinobacterium</taxon>
    </lineage>
</organism>
<keyword evidence="3 4" id="KW-0998">Cell outer membrane</keyword>
<comment type="subunit">
    <text evidence="4">Part of the Bam complex.</text>
</comment>
<feature type="region of interest" description="Disordered" evidence="5">
    <location>
        <begin position="211"/>
        <end position="239"/>
    </location>
</feature>
<comment type="subcellular location">
    <subcellularLocation>
        <location evidence="4">Cell outer membrane</location>
        <topology evidence="4">Lipid-anchor</topology>
    </subcellularLocation>
</comment>
<dbReference type="InterPro" id="IPR007450">
    <property type="entry name" value="BamE_dom"/>
</dbReference>
<proteinExistence type="inferred from homology"/>
<evidence type="ECO:0000256" key="5">
    <source>
        <dbReference type="SAM" id="MobiDB-lite"/>
    </source>
</evidence>
<evidence type="ECO:0000256" key="4">
    <source>
        <dbReference type="HAMAP-Rule" id="MF_00925"/>
    </source>
</evidence>
<keyword evidence="1 4" id="KW-0732">Signal</keyword>
<keyword evidence="4" id="KW-0449">Lipoprotein</keyword>
<evidence type="ECO:0000256" key="2">
    <source>
        <dbReference type="ARBA" id="ARBA00023136"/>
    </source>
</evidence>
<dbReference type="PANTHER" id="PTHR37482">
    <property type="entry name" value="OUTER MEMBRANE PROTEIN ASSEMBLY FACTOR BAME"/>
    <property type="match status" value="1"/>
</dbReference>
<dbReference type="HAMAP" id="MF_00925">
    <property type="entry name" value="OM_assembly_BamE"/>
    <property type="match status" value="1"/>
</dbReference>
<dbReference type="PROSITE" id="PS51257">
    <property type="entry name" value="PROKAR_LIPOPROTEIN"/>
    <property type="match status" value="1"/>
</dbReference>
<evidence type="ECO:0000259" key="6">
    <source>
        <dbReference type="Pfam" id="PF04355"/>
    </source>
</evidence>
<dbReference type="EMBL" id="CP121464">
    <property type="protein sequence ID" value="WFR79463.1"/>
    <property type="molecule type" value="Genomic_DNA"/>
</dbReference>
<evidence type="ECO:0000313" key="8">
    <source>
        <dbReference type="Proteomes" id="UP001219584"/>
    </source>
</evidence>
<dbReference type="InterPro" id="IPR037873">
    <property type="entry name" value="BamE-like"/>
</dbReference>
<name>A0ABY8I5U4_9BURK</name>
<gene>
    <name evidence="4" type="primary">bamE</name>
    <name evidence="7" type="ORF">P9875_27900</name>
</gene>
<feature type="compositionally biased region" description="Pro residues" evidence="5">
    <location>
        <begin position="216"/>
        <end position="239"/>
    </location>
</feature>
<dbReference type="InterPro" id="IPR026592">
    <property type="entry name" value="BamE"/>
</dbReference>
<comment type="function">
    <text evidence="4">Part of the outer membrane protein assembly complex, which is involved in assembly and insertion of beta-barrel proteins into the outer membrane.</text>
</comment>
<keyword evidence="2 4" id="KW-0472">Membrane</keyword>
<dbReference type="Gene3D" id="3.30.1450.10">
    <property type="match status" value="1"/>
</dbReference>
<dbReference type="Pfam" id="PF04355">
    <property type="entry name" value="BamE"/>
    <property type="match status" value="1"/>
</dbReference>
<comment type="similarity">
    <text evidence="4">Belongs to the BamE family.</text>
</comment>
<dbReference type="PANTHER" id="PTHR37482:SF1">
    <property type="entry name" value="OUTER MEMBRANE PROTEIN ASSEMBLY FACTOR BAME"/>
    <property type="match status" value="1"/>
</dbReference>
<reference evidence="7 8" key="1">
    <citation type="submission" date="2023-04" db="EMBL/GenBank/DDBJ databases">
        <title>Nanopore sequencing of Janthinobacterium from water.</title>
        <authorList>
            <person name="Ciuchcinski K."/>
            <person name="Rokowska A."/>
            <person name="Dziewit L."/>
        </authorList>
    </citation>
    <scope>NUCLEOTIDE SEQUENCE [LARGE SCALE GENOMIC DNA]</scope>
    <source>
        <strain evidence="7 8">DEMB2</strain>
    </source>
</reference>
<evidence type="ECO:0000313" key="7">
    <source>
        <dbReference type="EMBL" id="WFR79463.1"/>
    </source>
</evidence>
<keyword evidence="4" id="KW-0564">Palmitate</keyword>
<protein>
    <recommendedName>
        <fullName evidence="4">Outer membrane protein assembly factor BamE</fullName>
    </recommendedName>
</protein>
<evidence type="ECO:0000256" key="3">
    <source>
        <dbReference type="ARBA" id="ARBA00023237"/>
    </source>
</evidence>
<accession>A0ABY8I5U4</accession>
<feature type="domain" description="Outer membrane protein assembly factor BamE" evidence="6">
    <location>
        <begin position="86"/>
        <end position="154"/>
    </location>
</feature>
<evidence type="ECO:0000256" key="1">
    <source>
        <dbReference type="ARBA" id="ARBA00022729"/>
    </source>
</evidence>
<dbReference type="Proteomes" id="UP001219584">
    <property type="component" value="Chromosome"/>
</dbReference>